<dbReference type="PANTHER" id="PTHR46401:SF2">
    <property type="entry name" value="GLYCOSYLTRANSFERASE WBBK-RELATED"/>
    <property type="match status" value="1"/>
</dbReference>
<evidence type="ECO:0000256" key="1">
    <source>
        <dbReference type="ARBA" id="ARBA00022679"/>
    </source>
</evidence>
<evidence type="ECO:0000313" key="2">
    <source>
        <dbReference type="EMBL" id="MBB3932229.1"/>
    </source>
</evidence>
<keyword evidence="1 2" id="KW-0808">Transferase</keyword>
<dbReference type="SUPFAM" id="SSF53756">
    <property type="entry name" value="UDP-Glycosyltransferase/glycogen phosphorylase"/>
    <property type="match status" value="1"/>
</dbReference>
<sequence>MLPPRIYVDESHLGRHVTGLERITLELFSAEALAPLPVVPVRSSGGTAGMIATQTLRLPLLLARDRQAIALCPGFPPSIPMTLFGRRVIPYIHDSFLLTRPQDLNWRARRYMAPAFAFALKRLPFLLVNSQTTRADIARFARNDAEIALYRPRIRDVFGIADLARDRRTPHPSETLRLVAIGTVEPRKDLRAAAAIVAALRAAGRPAQLDVIGRFGWGEETEALKKAPGVTLHGYLEPDAARAQIAATHALISTSKDEGLGLTLLEAQHGGLDVIATDMPVYREVLGASGLLVDSAEPAAAAAAIIARLAAPDALERAAGHALANLKRWNEAAEADHAALIARLAARIGLPDPVARR</sequence>
<keyword evidence="3" id="KW-1185">Reference proteome</keyword>
<dbReference type="Pfam" id="PF13692">
    <property type="entry name" value="Glyco_trans_1_4"/>
    <property type="match status" value="1"/>
</dbReference>
<accession>A0A840APL8</accession>
<name>A0A840APL8_9HYPH</name>
<gene>
    <name evidence="2" type="ORF">GGR25_003287</name>
</gene>
<dbReference type="EMBL" id="JACIDS010000004">
    <property type="protein sequence ID" value="MBB3932229.1"/>
    <property type="molecule type" value="Genomic_DNA"/>
</dbReference>
<protein>
    <submittedName>
        <fullName evidence="2">Glycosyltransferase involved in cell wall biosynthesis</fullName>
    </submittedName>
</protein>
<dbReference type="GO" id="GO:0016757">
    <property type="term" value="F:glycosyltransferase activity"/>
    <property type="evidence" value="ECO:0007669"/>
    <property type="project" value="TreeGrafter"/>
</dbReference>
<dbReference type="Gene3D" id="3.40.50.2000">
    <property type="entry name" value="Glycogen Phosphorylase B"/>
    <property type="match status" value="2"/>
</dbReference>
<dbReference type="PANTHER" id="PTHR46401">
    <property type="entry name" value="GLYCOSYLTRANSFERASE WBBK-RELATED"/>
    <property type="match status" value="1"/>
</dbReference>
<comment type="caution">
    <text evidence="2">The sequence shown here is derived from an EMBL/GenBank/DDBJ whole genome shotgun (WGS) entry which is preliminary data.</text>
</comment>
<dbReference type="Proteomes" id="UP000553963">
    <property type="component" value="Unassembled WGS sequence"/>
</dbReference>
<dbReference type="RefSeq" id="WP_183399884.1">
    <property type="nucleotide sequence ID" value="NZ_JACIDS010000004.1"/>
</dbReference>
<proteinExistence type="predicted"/>
<evidence type="ECO:0000313" key="3">
    <source>
        <dbReference type="Proteomes" id="UP000553963"/>
    </source>
</evidence>
<dbReference type="AlphaFoldDB" id="A0A840APL8"/>
<organism evidence="2 3">
    <name type="scientific">Kaistia hirudinis</name>
    <dbReference type="NCBI Taxonomy" id="1293440"/>
    <lineage>
        <taxon>Bacteria</taxon>
        <taxon>Pseudomonadati</taxon>
        <taxon>Pseudomonadota</taxon>
        <taxon>Alphaproteobacteria</taxon>
        <taxon>Hyphomicrobiales</taxon>
        <taxon>Kaistiaceae</taxon>
        <taxon>Kaistia</taxon>
    </lineage>
</organism>
<reference evidence="2 3" key="1">
    <citation type="submission" date="2020-08" db="EMBL/GenBank/DDBJ databases">
        <title>Genomic Encyclopedia of Type Strains, Phase IV (KMG-IV): sequencing the most valuable type-strain genomes for metagenomic binning, comparative biology and taxonomic classification.</title>
        <authorList>
            <person name="Goeker M."/>
        </authorList>
    </citation>
    <scope>NUCLEOTIDE SEQUENCE [LARGE SCALE GENOMIC DNA]</scope>
    <source>
        <strain evidence="2 3">DSM 25966</strain>
    </source>
</reference>